<accession>A0AAV8YNX5</accession>
<protein>
    <submittedName>
        <fullName evidence="1">Uncharacterized protein</fullName>
    </submittedName>
</protein>
<evidence type="ECO:0000313" key="1">
    <source>
        <dbReference type="EMBL" id="KAJ8952364.1"/>
    </source>
</evidence>
<reference evidence="1" key="1">
    <citation type="journal article" date="2023" name="Insect Mol. Biol.">
        <title>Genome sequencing provides insights into the evolution of gene families encoding plant cell wall-degrading enzymes in longhorned beetles.</title>
        <authorList>
            <person name="Shin N.R."/>
            <person name="Okamura Y."/>
            <person name="Kirsch R."/>
            <person name="Pauchet Y."/>
        </authorList>
    </citation>
    <scope>NUCLEOTIDE SEQUENCE</scope>
    <source>
        <strain evidence="1">AMC_N1</strain>
    </source>
</reference>
<sequence>MDHVKRAKLCINCLRLGPMVKEYRSRSCKVCKARHNTPLHMHSTDAIATTQNGDGAPQESVSMSSHNETNGSQVILSTMFVSILDKNNKFTQHVLCIECSSELPLISDIIKNQFYVDDMLTVGNSVEEVIFIANEVSWILKSGVSHCANGCPTALKYCKAYPQRMI</sequence>
<proteinExistence type="predicted"/>
<comment type="caution">
    <text evidence="1">The sequence shown here is derived from an EMBL/GenBank/DDBJ whole genome shotgun (WGS) entry which is preliminary data.</text>
</comment>
<keyword evidence="2" id="KW-1185">Reference proteome</keyword>
<gene>
    <name evidence="1" type="ORF">NQ318_017258</name>
</gene>
<name>A0AAV8YNX5_9CUCU</name>
<evidence type="ECO:0000313" key="2">
    <source>
        <dbReference type="Proteomes" id="UP001162162"/>
    </source>
</evidence>
<dbReference type="Proteomes" id="UP001162162">
    <property type="component" value="Unassembled WGS sequence"/>
</dbReference>
<dbReference type="AlphaFoldDB" id="A0AAV8YNX5"/>
<organism evidence="1 2">
    <name type="scientific">Aromia moschata</name>
    <dbReference type="NCBI Taxonomy" id="1265417"/>
    <lineage>
        <taxon>Eukaryota</taxon>
        <taxon>Metazoa</taxon>
        <taxon>Ecdysozoa</taxon>
        <taxon>Arthropoda</taxon>
        <taxon>Hexapoda</taxon>
        <taxon>Insecta</taxon>
        <taxon>Pterygota</taxon>
        <taxon>Neoptera</taxon>
        <taxon>Endopterygota</taxon>
        <taxon>Coleoptera</taxon>
        <taxon>Polyphaga</taxon>
        <taxon>Cucujiformia</taxon>
        <taxon>Chrysomeloidea</taxon>
        <taxon>Cerambycidae</taxon>
        <taxon>Cerambycinae</taxon>
        <taxon>Callichromatini</taxon>
        <taxon>Aromia</taxon>
    </lineage>
</organism>
<dbReference type="EMBL" id="JAPWTK010000070">
    <property type="protein sequence ID" value="KAJ8952364.1"/>
    <property type="molecule type" value="Genomic_DNA"/>
</dbReference>